<feature type="compositionally biased region" description="Polar residues" evidence="1">
    <location>
        <begin position="278"/>
        <end position="297"/>
    </location>
</feature>
<feature type="compositionally biased region" description="Basic and acidic residues" evidence="1">
    <location>
        <begin position="57"/>
        <end position="66"/>
    </location>
</feature>
<reference evidence="2 3" key="1">
    <citation type="journal article" date="2013" name="PLoS ONE">
        <title>Genomic and secretomic analyses reveal unique features of the lignocellulolytic enzyme system of Penicillium decumbens.</title>
        <authorList>
            <person name="Liu G."/>
            <person name="Zhang L."/>
            <person name="Wei X."/>
            <person name="Zou G."/>
            <person name="Qin Y."/>
            <person name="Ma L."/>
            <person name="Li J."/>
            <person name="Zheng H."/>
            <person name="Wang S."/>
            <person name="Wang C."/>
            <person name="Xun L."/>
            <person name="Zhao G.-P."/>
            <person name="Zhou Z."/>
            <person name="Qu Y."/>
        </authorList>
    </citation>
    <scope>NUCLEOTIDE SEQUENCE [LARGE SCALE GENOMIC DNA]</scope>
    <source>
        <strain evidence="3">114-2 / CGMCC 5302</strain>
    </source>
</reference>
<protein>
    <submittedName>
        <fullName evidence="2">Uncharacterized protein</fullName>
    </submittedName>
</protein>
<accession>S7ZR76</accession>
<proteinExistence type="predicted"/>
<dbReference type="PhylomeDB" id="S7ZR76"/>
<dbReference type="AlphaFoldDB" id="S7ZR76"/>
<feature type="region of interest" description="Disordered" evidence="1">
    <location>
        <begin position="135"/>
        <end position="161"/>
    </location>
</feature>
<sequence>MGWGRVIQDSDEDEPLGEDVAIEASAPHDAGQEHVDSRPDLQAHVHHNAAEQQADYPIERRAERDTPAPVEPEMNINFDQFLQSQDTTHSAPTLSQQRREERWIPSATEGGSGSIGAMLTEIGHAQRRLIEDDVPSADDHLPSTSSGLPSEISQPGSYPMMESFGLHQQRWREEHHYDQAFLQPPLQVEASCSDTQPFEPTPVQGNELDCTPVTKSNVAFPSGERNPQPMSVAVNTTPGPQNDDQMPIKTIQRSRSMQPQTWSPHDTQPLSPVHSPGVSRSRSDNITSSLVSPQHSELSAHDELALPGPTPTINLDSPAVRKPERGRPKKQPLHAEDDEEDELAAAAPRDYFTARVWMAGERQRPESSLSKKTEIFNPELEHVETDGGLQDKPRHTPGLMVVLPVVFDEKSRTGKVKDPRKSQDTASPKPSKQKKAKRSKTASEVLDKPTRMHATDDDDIILMGSTSLQIKQDNVKDGAHDSPLELNPNQPPAEENPGPKRRGRKRKQPADPPSAPDSDSTTPVSKEPQDQQDQPSKNTAGFSSNPIPKMEENQLFVPWESPVQTKKTAVENNHPAPKEATPAANTFVPNTPQRMESRESDPQTARASNKGPARHSPILSTTKVPYRVGLSKRARIAPLLKVVRK</sequence>
<feature type="compositionally biased region" description="Polar residues" evidence="1">
    <location>
        <begin position="583"/>
        <end position="594"/>
    </location>
</feature>
<dbReference type="HOGENOM" id="CLU_443511_0_0_1"/>
<feature type="compositionally biased region" description="Acidic residues" evidence="1">
    <location>
        <begin position="9"/>
        <end position="21"/>
    </location>
</feature>
<feature type="compositionally biased region" description="Basic residues" evidence="1">
    <location>
        <begin position="431"/>
        <end position="440"/>
    </location>
</feature>
<dbReference type="OrthoDB" id="5404794at2759"/>
<evidence type="ECO:0000256" key="1">
    <source>
        <dbReference type="SAM" id="MobiDB-lite"/>
    </source>
</evidence>
<feature type="compositionally biased region" description="Polar residues" evidence="1">
    <location>
        <begin position="562"/>
        <end position="571"/>
    </location>
</feature>
<evidence type="ECO:0000313" key="2">
    <source>
        <dbReference type="EMBL" id="EPS32899.1"/>
    </source>
</evidence>
<feature type="compositionally biased region" description="Basic and acidic residues" evidence="1">
    <location>
        <begin position="407"/>
        <end position="423"/>
    </location>
</feature>
<feature type="compositionally biased region" description="Basic and acidic residues" evidence="1">
    <location>
        <begin position="473"/>
        <end position="483"/>
    </location>
</feature>
<feature type="region of interest" description="Disordered" evidence="1">
    <location>
        <begin position="1"/>
        <end position="115"/>
    </location>
</feature>
<dbReference type="EMBL" id="KB644414">
    <property type="protein sequence ID" value="EPS32899.1"/>
    <property type="molecule type" value="Genomic_DNA"/>
</dbReference>
<name>S7ZR76_PENO1</name>
<feature type="region of interest" description="Disordered" evidence="1">
    <location>
        <begin position="191"/>
        <end position="345"/>
    </location>
</feature>
<feature type="compositionally biased region" description="Polar residues" evidence="1">
    <location>
        <begin position="142"/>
        <end position="156"/>
    </location>
</feature>
<evidence type="ECO:0000313" key="3">
    <source>
        <dbReference type="Proteomes" id="UP000019376"/>
    </source>
</evidence>
<dbReference type="eggNOG" id="ENOG502SRG9">
    <property type="taxonomic scope" value="Eukaryota"/>
</dbReference>
<feature type="compositionally biased region" description="Basic and acidic residues" evidence="1">
    <location>
        <begin position="30"/>
        <end position="43"/>
    </location>
</feature>
<feature type="compositionally biased region" description="Basic and acidic residues" evidence="1">
    <location>
        <begin position="361"/>
        <end position="394"/>
    </location>
</feature>
<feature type="region of interest" description="Disordered" evidence="1">
    <location>
        <begin position="360"/>
        <end position="620"/>
    </location>
</feature>
<feature type="compositionally biased region" description="Basic and acidic residues" evidence="1">
    <location>
        <begin position="445"/>
        <end position="455"/>
    </location>
</feature>
<feature type="compositionally biased region" description="Polar residues" evidence="1">
    <location>
        <begin position="531"/>
        <end position="546"/>
    </location>
</feature>
<feature type="compositionally biased region" description="Polar residues" evidence="1">
    <location>
        <begin position="77"/>
        <end position="96"/>
    </location>
</feature>
<dbReference type="Proteomes" id="UP000019376">
    <property type="component" value="Unassembled WGS sequence"/>
</dbReference>
<feature type="compositionally biased region" description="Polar residues" evidence="1">
    <location>
        <begin position="251"/>
        <end position="270"/>
    </location>
</feature>
<feature type="compositionally biased region" description="Polar residues" evidence="1">
    <location>
        <begin position="233"/>
        <end position="244"/>
    </location>
</feature>
<organism evidence="2 3">
    <name type="scientific">Penicillium oxalicum (strain 114-2 / CGMCC 5302)</name>
    <name type="common">Penicillium decumbens</name>
    <dbReference type="NCBI Taxonomy" id="933388"/>
    <lineage>
        <taxon>Eukaryota</taxon>
        <taxon>Fungi</taxon>
        <taxon>Dikarya</taxon>
        <taxon>Ascomycota</taxon>
        <taxon>Pezizomycotina</taxon>
        <taxon>Eurotiomycetes</taxon>
        <taxon>Eurotiomycetidae</taxon>
        <taxon>Eurotiales</taxon>
        <taxon>Aspergillaceae</taxon>
        <taxon>Penicillium</taxon>
    </lineage>
</organism>
<keyword evidence="3" id="KW-1185">Reference proteome</keyword>
<dbReference type="STRING" id="933388.S7ZR76"/>
<gene>
    <name evidence="2" type="ORF">PDE_07860</name>
</gene>